<proteinExistence type="predicted"/>
<reference evidence="1 2" key="2">
    <citation type="submission" date="2015-01" db="EMBL/GenBank/DDBJ databases">
        <authorList>
            <consortium name="NBRP consortium"/>
            <person name="Sawabe T."/>
            <person name="Meirelles P."/>
            <person name="Feng G."/>
            <person name="Sayaka M."/>
            <person name="Hattori M."/>
            <person name="Ohkuma M."/>
        </authorList>
    </citation>
    <scope>NUCLEOTIDE SEQUENCE [LARGE SCALE GENOMIC DNA]</scope>
    <source>
        <strain evidence="2">JCM 19241</strain>
    </source>
</reference>
<reference evidence="1 2" key="1">
    <citation type="submission" date="2015-01" db="EMBL/GenBank/DDBJ databases">
        <title>Vibrio sp. C94 JCM 19241 whole genome shotgun sequence.</title>
        <authorList>
            <person name="Sawabe T."/>
            <person name="Meirelles P."/>
            <person name="Feng G."/>
            <person name="Sayaka M."/>
            <person name="Hattori M."/>
            <person name="Ohkuma M."/>
        </authorList>
    </citation>
    <scope>NUCLEOTIDE SEQUENCE [LARGE SCALE GENOMIC DNA]</scope>
    <source>
        <strain evidence="2">JCM 19241</strain>
    </source>
</reference>
<sequence length="53" mass="5694">MTIPHRLPEQDCCFSEFFGCDAIADVATVAAAVAIAPVRSCRRDICLSAIKLP</sequence>
<dbReference type="STRING" id="1481914.JCM19241_1402"/>
<gene>
    <name evidence="1" type="ORF">JCM19241_1402</name>
</gene>
<name>A0A0B8QKN7_9VIBR</name>
<protein>
    <submittedName>
        <fullName evidence="1">Uncharacterized protein</fullName>
    </submittedName>
</protein>
<evidence type="ECO:0000313" key="2">
    <source>
        <dbReference type="Proteomes" id="UP000031666"/>
    </source>
</evidence>
<organism evidence="1 2">
    <name type="scientific">Vibrio ishigakensis</name>
    <dbReference type="NCBI Taxonomy" id="1481914"/>
    <lineage>
        <taxon>Bacteria</taxon>
        <taxon>Pseudomonadati</taxon>
        <taxon>Pseudomonadota</taxon>
        <taxon>Gammaproteobacteria</taxon>
        <taxon>Vibrionales</taxon>
        <taxon>Vibrionaceae</taxon>
        <taxon>Vibrio</taxon>
    </lineage>
</organism>
<comment type="caution">
    <text evidence="1">The sequence shown here is derived from an EMBL/GenBank/DDBJ whole genome shotgun (WGS) entry which is preliminary data.</text>
</comment>
<dbReference type="AlphaFoldDB" id="A0A0B8QKN7"/>
<dbReference type="Proteomes" id="UP000031666">
    <property type="component" value="Unassembled WGS sequence"/>
</dbReference>
<accession>A0A0B8QKN7</accession>
<evidence type="ECO:0000313" key="1">
    <source>
        <dbReference type="EMBL" id="GAM75059.1"/>
    </source>
</evidence>
<dbReference type="EMBL" id="BBSC01000003">
    <property type="protein sequence ID" value="GAM75059.1"/>
    <property type="molecule type" value="Genomic_DNA"/>
</dbReference>